<dbReference type="PROSITE" id="PS51465">
    <property type="entry name" value="KAZAL_2"/>
    <property type="match status" value="1"/>
</dbReference>
<name>A0A226EGQ2_FOLCA</name>
<reference evidence="2 3" key="1">
    <citation type="submission" date="2015-12" db="EMBL/GenBank/DDBJ databases">
        <title>The genome of Folsomia candida.</title>
        <authorList>
            <person name="Faddeeva A."/>
            <person name="Derks M.F."/>
            <person name="Anvar Y."/>
            <person name="Smit S."/>
            <person name="Van Straalen N."/>
            <person name="Roelofs D."/>
        </authorList>
    </citation>
    <scope>NUCLEOTIDE SEQUENCE [LARGE SCALE GENOMIC DNA]</scope>
    <source>
        <strain evidence="2 3">VU population</strain>
        <tissue evidence="2">Whole body</tissue>
    </source>
</reference>
<dbReference type="SMART" id="SM00280">
    <property type="entry name" value="KAZAL"/>
    <property type="match status" value="1"/>
</dbReference>
<dbReference type="Gene3D" id="3.30.60.30">
    <property type="match status" value="1"/>
</dbReference>
<dbReference type="InterPro" id="IPR036058">
    <property type="entry name" value="Kazal_dom_sf"/>
</dbReference>
<proteinExistence type="predicted"/>
<comment type="caution">
    <text evidence="2">The sequence shown here is derived from an EMBL/GenBank/DDBJ whole genome shotgun (WGS) entry which is preliminary data.</text>
</comment>
<dbReference type="OrthoDB" id="328123at2759"/>
<organism evidence="2 3">
    <name type="scientific">Folsomia candida</name>
    <name type="common">Springtail</name>
    <dbReference type="NCBI Taxonomy" id="158441"/>
    <lineage>
        <taxon>Eukaryota</taxon>
        <taxon>Metazoa</taxon>
        <taxon>Ecdysozoa</taxon>
        <taxon>Arthropoda</taxon>
        <taxon>Hexapoda</taxon>
        <taxon>Collembola</taxon>
        <taxon>Entomobryomorpha</taxon>
        <taxon>Isotomoidea</taxon>
        <taxon>Isotomidae</taxon>
        <taxon>Proisotominae</taxon>
        <taxon>Folsomia</taxon>
    </lineage>
</organism>
<evidence type="ECO:0000313" key="2">
    <source>
        <dbReference type="EMBL" id="OXA56843.1"/>
    </source>
</evidence>
<keyword evidence="3" id="KW-1185">Reference proteome</keyword>
<evidence type="ECO:0000259" key="1">
    <source>
        <dbReference type="PROSITE" id="PS51465"/>
    </source>
</evidence>
<dbReference type="AlphaFoldDB" id="A0A226EGQ2"/>
<gene>
    <name evidence="2" type="ORF">Fcan01_08519</name>
</gene>
<dbReference type="InterPro" id="IPR002350">
    <property type="entry name" value="Kazal_dom"/>
</dbReference>
<dbReference type="CDD" id="cd00104">
    <property type="entry name" value="KAZAL_FS"/>
    <property type="match status" value="1"/>
</dbReference>
<dbReference type="Pfam" id="PF00050">
    <property type="entry name" value="Kazal_1"/>
    <property type="match status" value="1"/>
</dbReference>
<sequence>MRVNLSFESCLITISVGVLIVWVAEVSGTSIIVLKSAENSNLDGDHWSPQDPETAKHAFSIERGGLCSTAERTRHRRHQQKRGCPCRRILCPVCGTDSVSYANLCYLNCQKLKHPDLDIAYTGRCSSEQISL</sequence>
<evidence type="ECO:0000313" key="3">
    <source>
        <dbReference type="Proteomes" id="UP000198287"/>
    </source>
</evidence>
<accession>A0A226EGQ2</accession>
<dbReference type="Proteomes" id="UP000198287">
    <property type="component" value="Unassembled WGS sequence"/>
</dbReference>
<feature type="domain" description="Kazal-like" evidence="1">
    <location>
        <begin position="78"/>
        <end position="127"/>
    </location>
</feature>
<dbReference type="EMBL" id="LNIX01000003">
    <property type="protein sequence ID" value="OXA56843.1"/>
    <property type="molecule type" value="Genomic_DNA"/>
</dbReference>
<dbReference type="SUPFAM" id="SSF100895">
    <property type="entry name" value="Kazal-type serine protease inhibitors"/>
    <property type="match status" value="1"/>
</dbReference>
<protein>
    <submittedName>
        <fullName evidence="2">Serine protease inhibitor dipetalogastin</fullName>
    </submittedName>
</protein>